<evidence type="ECO:0000313" key="2">
    <source>
        <dbReference type="Proteomes" id="UP000664859"/>
    </source>
</evidence>
<name>A0A835YJ91_9STRA</name>
<dbReference type="Proteomes" id="UP000664859">
    <property type="component" value="Unassembled WGS sequence"/>
</dbReference>
<gene>
    <name evidence="1" type="ORF">JKP88DRAFT_249597</name>
</gene>
<organism evidence="1 2">
    <name type="scientific">Tribonema minus</name>
    <dbReference type="NCBI Taxonomy" id="303371"/>
    <lineage>
        <taxon>Eukaryota</taxon>
        <taxon>Sar</taxon>
        <taxon>Stramenopiles</taxon>
        <taxon>Ochrophyta</taxon>
        <taxon>PX clade</taxon>
        <taxon>Xanthophyceae</taxon>
        <taxon>Tribonematales</taxon>
        <taxon>Tribonemataceae</taxon>
        <taxon>Tribonema</taxon>
    </lineage>
</organism>
<reference evidence="1" key="1">
    <citation type="submission" date="2021-02" db="EMBL/GenBank/DDBJ databases">
        <title>First Annotated Genome of the Yellow-green Alga Tribonema minus.</title>
        <authorList>
            <person name="Mahan K.M."/>
        </authorList>
    </citation>
    <scope>NUCLEOTIDE SEQUENCE</scope>
    <source>
        <strain evidence="1">UTEX B ZZ1240</strain>
    </source>
</reference>
<keyword evidence="2" id="KW-1185">Reference proteome</keyword>
<dbReference type="EMBL" id="JAFCMP010000538">
    <property type="protein sequence ID" value="KAG5176339.1"/>
    <property type="molecule type" value="Genomic_DNA"/>
</dbReference>
<accession>A0A835YJ91</accession>
<proteinExistence type="predicted"/>
<dbReference type="AlphaFoldDB" id="A0A835YJ91"/>
<sequence>MDDYDEISDDSCDVERDADAHKLLNHLEHALAPLVRLPWRAGPPKYAGQSSATAAAAAFSAAKMELLGFKTAAHRMPRTCSGKTSLQRCIMLLENDLMAAESAFVAQQASSKHEHGLREECALDASCVLNHAPVLSLVLRFCGLAQWAYIARVNRAFHGVYMYVLASMPHGIYELFLTSERTAVYSKALIDYAVANRLPNPPNSQFRRELGRTGSLQLISYAAEKVPGMSVHAEVLIGLVAKLDLPLLRQVQAEFNLPDLNQALGVNDWCTAGLEAAAAGDDGRMLTWIAQQIRALPARRMHRCYSGKYSPRVPLQLHTKPESQGMHLQWLMDEGVSKFGPAQQYLRADVNPDDVWTSQYFTGDLCADFSSERWRAIASPLDAAACGGHRHIIDWLRLEQSHAFTKHTLPLAIEGGNRVALLEWLVAEGCPCCRSRVKFSASCERKAVRQWAKGMWR</sequence>
<comment type="caution">
    <text evidence="1">The sequence shown here is derived from an EMBL/GenBank/DDBJ whole genome shotgun (WGS) entry which is preliminary data.</text>
</comment>
<protein>
    <submittedName>
        <fullName evidence="1">Uncharacterized protein</fullName>
    </submittedName>
</protein>
<evidence type="ECO:0000313" key="1">
    <source>
        <dbReference type="EMBL" id="KAG5176339.1"/>
    </source>
</evidence>